<feature type="region of interest" description="Disordered" evidence="1">
    <location>
        <begin position="1666"/>
        <end position="1694"/>
    </location>
</feature>
<feature type="compositionally biased region" description="Polar residues" evidence="1">
    <location>
        <begin position="1579"/>
        <end position="1592"/>
    </location>
</feature>
<dbReference type="EMBL" id="NBIV01000174">
    <property type="protein sequence ID" value="PXF42178.1"/>
    <property type="molecule type" value="Genomic_DNA"/>
</dbReference>
<dbReference type="PANTHER" id="PTHR47839:SF1">
    <property type="entry name" value="DOMAIN PROTEIN, PUTATIVE (AFU_ORTHOLOGUE AFUA_6G04830)-RELATED"/>
    <property type="match status" value="1"/>
</dbReference>
<dbReference type="Gene3D" id="3.30.565.10">
    <property type="entry name" value="Histidine kinase-like ATPase, C-terminal domain"/>
    <property type="match status" value="1"/>
</dbReference>
<reference evidence="3 4" key="1">
    <citation type="journal article" date="2018" name="Mol. Biol. Evol.">
        <title>Analysis of the draft genome of the red seaweed Gracilariopsis chorda provides insights into genome size evolution in Rhodophyta.</title>
        <authorList>
            <person name="Lee J."/>
            <person name="Yang E.C."/>
            <person name="Graf L."/>
            <person name="Yang J.H."/>
            <person name="Qiu H."/>
            <person name="Zel Zion U."/>
            <person name="Chan C.X."/>
            <person name="Stephens T.G."/>
            <person name="Weber A.P.M."/>
            <person name="Boo G.H."/>
            <person name="Boo S.M."/>
            <person name="Kim K.M."/>
            <person name="Shin Y."/>
            <person name="Jung M."/>
            <person name="Lee S.J."/>
            <person name="Yim H.S."/>
            <person name="Lee J.H."/>
            <person name="Bhattacharya D."/>
            <person name="Yoon H.S."/>
        </authorList>
    </citation>
    <scope>NUCLEOTIDE SEQUENCE [LARGE SCALE GENOMIC DNA]</scope>
    <source>
        <strain evidence="3 4">SKKU-2015</strain>
        <tissue evidence="3">Whole body</tissue>
    </source>
</reference>
<feature type="domain" description="Sacsin/Nov" evidence="2">
    <location>
        <begin position="27"/>
        <end position="133"/>
    </location>
</feature>
<keyword evidence="4" id="KW-1185">Reference proteome</keyword>
<protein>
    <recommendedName>
        <fullName evidence="2">Sacsin/Nov domain-containing protein</fullName>
    </recommendedName>
</protein>
<feature type="compositionally biased region" description="Polar residues" evidence="1">
    <location>
        <begin position="1666"/>
        <end position="1677"/>
    </location>
</feature>
<feature type="compositionally biased region" description="Pro residues" evidence="1">
    <location>
        <begin position="1623"/>
        <end position="1635"/>
    </location>
</feature>
<dbReference type="InterPro" id="IPR022155">
    <property type="entry name" value="DUF3684"/>
</dbReference>
<gene>
    <name evidence="3" type="ORF">BWQ96_08098</name>
</gene>
<dbReference type="SUPFAM" id="SSF55874">
    <property type="entry name" value="ATPase domain of HSP90 chaperone/DNA topoisomerase II/histidine kinase"/>
    <property type="match status" value="1"/>
</dbReference>
<name>A0A2V3IJF3_9FLOR</name>
<feature type="compositionally biased region" description="Low complexity" evidence="1">
    <location>
        <begin position="1611"/>
        <end position="1622"/>
    </location>
</feature>
<dbReference type="OrthoDB" id="1262810at2759"/>
<feature type="region of interest" description="Disordered" evidence="1">
    <location>
        <begin position="417"/>
        <end position="446"/>
    </location>
</feature>
<feature type="region of interest" description="Disordered" evidence="1">
    <location>
        <begin position="1559"/>
        <end position="1645"/>
    </location>
</feature>
<dbReference type="Pfam" id="PF12449">
    <property type="entry name" value="DUF3684"/>
    <property type="match status" value="2"/>
</dbReference>
<evidence type="ECO:0000313" key="4">
    <source>
        <dbReference type="Proteomes" id="UP000247409"/>
    </source>
</evidence>
<proteinExistence type="predicted"/>
<feature type="compositionally biased region" description="Low complexity" evidence="1">
    <location>
        <begin position="1559"/>
        <end position="1578"/>
    </location>
</feature>
<evidence type="ECO:0000256" key="1">
    <source>
        <dbReference type="SAM" id="MobiDB-lite"/>
    </source>
</evidence>
<accession>A0A2V3IJF3</accession>
<comment type="caution">
    <text evidence="3">The sequence shown here is derived from an EMBL/GenBank/DDBJ whole genome shotgun (WGS) entry which is preliminary data.</text>
</comment>
<dbReference type="Proteomes" id="UP000247409">
    <property type="component" value="Unassembled WGS sequence"/>
</dbReference>
<dbReference type="PANTHER" id="PTHR47839">
    <property type="entry name" value="DOMAIN PROTEIN, PUTATIVE (AFU_ORTHOLOGUE AFUA_6G04830)-RELATED"/>
    <property type="match status" value="1"/>
</dbReference>
<dbReference type="InterPro" id="IPR036890">
    <property type="entry name" value="HATPase_C_sf"/>
</dbReference>
<organism evidence="3 4">
    <name type="scientific">Gracilariopsis chorda</name>
    <dbReference type="NCBI Taxonomy" id="448386"/>
    <lineage>
        <taxon>Eukaryota</taxon>
        <taxon>Rhodophyta</taxon>
        <taxon>Florideophyceae</taxon>
        <taxon>Rhodymeniophycidae</taxon>
        <taxon>Gracilariales</taxon>
        <taxon>Gracilariaceae</taxon>
        <taxon>Gracilariopsis</taxon>
    </lineage>
</organism>
<feature type="compositionally biased region" description="Polar residues" evidence="1">
    <location>
        <begin position="418"/>
        <end position="437"/>
    </location>
</feature>
<dbReference type="Pfam" id="PF25794">
    <property type="entry name" value="SACS"/>
    <property type="match status" value="1"/>
</dbReference>
<sequence>MSSFDALRSAVFTSGHDSRVEVNQRALIDKILARYASAGAVYRELLQNSNDADASTAEIFITTEPTASAPVVTQVVYRNDGLPFRHQDWSRLRKIAEGNPDVSKVGAFGVGAYTMFSICEEPMVISAGQALVFAWKGDSLWTKTANAAYTADKWTTFVLPSRDPYPVPDLVTFGQFLCGSLTFTHSLKTIHVYINDQRKLSISKTQIKPPTVITPPKATSWWNNDGAVTRSPNGFFSLRSENGAITETVNEMRVTLDDDQSMILARYVSAVADVRVPDSTARKITRVTKKKTPSNVNIQVFIDAVARSTARKGSRSQAIINAFSPEMGGGRVFIGFKTSQTTGIAAHLAAPLIPTVEREAIDLQNDALRVYNTELLSIAGIVMRLTLEHAMGLIGERWGEAAKIRADQAQHITEKVNGDTSADNGNTHFTHTVQGQPSDDEGHGEQKATGFLGFARFMVGGVKKIADVISSIDPIGSGDDEIFNPNDPIPLSAVEQDAVMLMRAFCPRPSTPDHLVGSVIAAGFAACMPNSRPPVLTTSGVVRGSDARLPFKGIEAFVKSNVVRKVVLRNAEEYHKHVAVCPSLSFDDVSFEIQERCLAEDEVVRLIKWVVKYSRIDPSLGKEMVQLKSLVRFQPRTVAMQKKDSTAKELYMKDFIYFVSNKSFSPELPLPPNVLLQSIMDALTQRYLEDHALRQWFAPLQFRAWIEFIVEHPSMTMGRARDANLRLKILSTMCREYYRLDGTERVQFGKTLLSRLSSVKCIPYDDPRGFASADVPGDLYLPSAELHIFEGLGSFRKVSSSLRNSGINDEFLLAIGVRKAISIDFLFTQLDTLKWNENPKPLITYLRKATLSAQDLAKLKGTQYLPEKKDKSRTYAPSELHLPNPELHVFPFVKVLQWASQEELNEWSADGKFLVKLGCRVHPPLEAVLKYMAYENTERTIRLKCLKFLYKRLIAGGPYANEYVSQSTGYSGEPSHFLNMKFLPVVRTDPLDEKKFRELQAPNTCFINPSCGCMGFPILDVELGSEQMYGNTFRCSECPPTDALLHRLLNLVSIAKSKLRSQETSASSDFQRHILKVFAKIYRYLSTQANEFDRKQLEVLSKAPIIPVLVEDNLGWFRSHEVYFKNETDEGPEITTALFHVVDFNPFLATIGVKREATIKDLFQMLLTNPKSVLTKLGGEEQYRTLLRRIASNPPYRAVTRQIRVSPFLLAYQLDMNSAAEDEGQDTSNPVKARYTLAKAEEICIIDNSFFARMFDVLSAPQESDLEEFYISLGAKYISQRVQTSFEVSSQSVRGTPYVKDFARRIYERRPLLVSPNITSRPLKKNAASLLDERNLSVCEATKIEAHYRLGRTTKTQTVTCCAKPEGRRNNALFITQDLDWFDVGNAIGGLILQRCQLEDSFFVGNLLEAPLSQLRSRGFPVDRILRADAPVHSEVKMVREAALSKHRDVALSAQKPKGEHEAPQGRGAQLQGEAKVVKTGTLPPQVVNGASHSKWKSRSQSKPAELISDKQGFQHILREMFNDCAPEHINILLGPNPSLEKLKEAKEILERGDYPKVAAAKPPASKPPASGKPTPGSIQTSKSAKNPSGASLANEKSPRSTGSILDFITPNSRKSSSRPFSTPSPPSSAPPPASQPVESKESFSKRSNLFGRVFSIRGANRGLSHLTNETVRSKQVTGDAPMTSEQDTTAHHGTERLLANSILKTRSVARSGFHSPERLMTSIPANLDRNGDGCEVVPAQNLVPFHCPGHMRLGIQVFSFRNNDNHVDADQFLRANLDAVIAFRNVLHHLAQVYSVRMDGMAIYYNSAGRSIAFNRQGGLYFNLRFFTSLHYVRGATPTTDCYSFWFTTMAHELAHNLVSPHNKEHGYYTESFVSVYLPKLHQSLSRNAIRNQLAGISE</sequence>
<feature type="region of interest" description="Disordered" evidence="1">
    <location>
        <begin position="1484"/>
        <end position="1508"/>
    </location>
</feature>
<evidence type="ECO:0000313" key="3">
    <source>
        <dbReference type="EMBL" id="PXF42178.1"/>
    </source>
</evidence>
<feature type="region of interest" description="Disordered" evidence="1">
    <location>
        <begin position="1447"/>
        <end position="1472"/>
    </location>
</feature>
<evidence type="ECO:0000259" key="2">
    <source>
        <dbReference type="Pfam" id="PF25794"/>
    </source>
</evidence>
<dbReference type="InterPro" id="IPR058210">
    <property type="entry name" value="SACS/Nov_dom"/>
</dbReference>